<dbReference type="AlphaFoldDB" id="A0A2S6CHI5"/>
<evidence type="ECO:0000256" key="3">
    <source>
        <dbReference type="ARBA" id="ARBA00012662"/>
    </source>
</evidence>
<keyword evidence="10" id="KW-1185">Reference proteome</keyword>
<dbReference type="GO" id="GO:0006004">
    <property type="term" value="P:fucose metabolic process"/>
    <property type="evidence" value="ECO:0007669"/>
    <property type="project" value="InterPro"/>
</dbReference>
<protein>
    <recommendedName>
        <fullName evidence="3">alpha-L-fucosidase</fullName>
        <ecNumber evidence="3">3.2.1.51</ecNumber>
    </recommendedName>
</protein>
<dbReference type="STRING" id="357750.A0A2S6CHI5"/>
<feature type="chain" id="PRO_5025429161" description="alpha-L-fucosidase" evidence="7">
    <location>
        <begin position="18"/>
        <end position="613"/>
    </location>
</feature>
<evidence type="ECO:0000259" key="8">
    <source>
        <dbReference type="Pfam" id="PF01120"/>
    </source>
</evidence>
<dbReference type="PANTHER" id="PTHR10030">
    <property type="entry name" value="ALPHA-L-FUCOSIDASE"/>
    <property type="match status" value="1"/>
</dbReference>
<dbReference type="SUPFAM" id="SSF51445">
    <property type="entry name" value="(Trans)glycosidases"/>
    <property type="match status" value="1"/>
</dbReference>
<evidence type="ECO:0000256" key="2">
    <source>
        <dbReference type="ARBA" id="ARBA00007951"/>
    </source>
</evidence>
<dbReference type="PRINTS" id="PR00741">
    <property type="entry name" value="GLHYDRLASE29"/>
</dbReference>
<evidence type="ECO:0000256" key="7">
    <source>
        <dbReference type="SAM" id="SignalP"/>
    </source>
</evidence>
<evidence type="ECO:0000313" key="9">
    <source>
        <dbReference type="EMBL" id="PPJ59184.1"/>
    </source>
</evidence>
<evidence type="ECO:0000256" key="4">
    <source>
        <dbReference type="ARBA" id="ARBA00022729"/>
    </source>
</evidence>
<dbReference type="EMBL" id="PNEN01000416">
    <property type="protein sequence ID" value="PPJ59184.1"/>
    <property type="molecule type" value="Genomic_DNA"/>
</dbReference>
<feature type="signal peptide" evidence="7">
    <location>
        <begin position="1"/>
        <end position="17"/>
    </location>
</feature>
<dbReference type="GO" id="GO:0004560">
    <property type="term" value="F:alpha-L-fucosidase activity"/>
    <property type="evidence" value="ECO:0007669"/>
    <property type="project" value="UniProtKB-EC"/>
</dbReference>
<dbReference type="Proteomes" id="UP000237631">
    <property type="component" value="Unassembled WGS sequence"/>
</dbReference>
<dbReference type="InterPro" id="IPR017853">
    <property type="entry name" value="GH"/>
</dbReference>
<evidence type="ECO:0000256" key="5">
    <source>
        <dbReference type="ARBA" id="ARBA00022801"/>
    </source>
</evidence>
<dbReference type="InterPro" id="IPR016286">
    <property type="entry name" value="FUC_metazoa-typ"/>
</dbReference>
<comment type="similarity">
    <text evidence="2">Belongs to the glycosyl hydrolase 29 family.</text>
</comment>
<proteinExistence type="inferred from homology"/>
<dbReference type="PANTHER" id="PTHR10030:SF37">
    <property type="entry name" value="ALPHA-L-FUCOSIDASE-RELATED"/>
    <property type="match status" value="1"/>
</dbReference>
<feature type="domain" description="Glycoside hydrolase family 29 N-terminal" evidence="8">
    <location>
        <begin position="155"/>
        <end position="514"/>
    </location>
</feature>
<sequence length="613" mass="68167">MHLLTLSILGLATHVSASLYSAAGDALGISARSARGYAPDLAISGGVLTSKWVEGTKYTQIVEFVVTNNHPANSLTLADTLNITLKSNNLELVQSATLTRLAPKQAAVVQLGVRNLRNTPSGSTCSGTIVATYGQGYGPVVTRDQTITGICGIPDYTADTGSLGHHWNPDWYNNVKFGIFIHWGLYSAPAFGNATPVQDYSEWYWCRQHDPNYRTKTYQYHEKTYGRNFNYDQFMANFTDTGYDPVAWINLFAEAGARYIVPVTKHHDGFALFNTSPNVSRRSSMYYGPKKDLIGPLLAAAKQYQPQIRRGTYFSMPEWYNPQYAQYKNPDPNWAGGCFGAENINPYTKAPLDYTGHVQVNDYVTGLQLPQMNELAYNYETELMWCDIGGANNATIFASKWLNWARDQGRQVTFNNRCGIGGDFQTPEYATNVDTVVAKWESNRGMDPFSFGYNYRTPDSEYLNGNDIVQSLVDIVSKNGNFLLDIGPKHDGSIPEIMQKGLRDAGSWIIPHGESIYDTRYWSVTPGKGNFRYTTTKDAFYIHYLTKPGSTITITDPVPWLPGDTVTVLGGSQNGKVVQATKSGNNLVLQLNDAIINGDKYGWTFKLAYTSNY</sequence>
<keyword evidence="6" id="KW-0326">Glycosidase</keyword>
<dbReference type="InterPro" id="IPR000933">
    <property type="entry name" value="Glyco_hydro_29"/>
</dbReference>
<dbReference type="EC" id="3.2.1.51" evidence="3"/>
<comment type="function">
    <text evidence="1">Alpha-L-fucosidase is responsible for hydrolyzing the alpha-1,6-linked fucose joined to the reducing-end N-acetylglucosamine of the carbohydrate moieties of glycoproteins.</text>
</comment>
<evidence type="ECO:0000256" key="6">
    <source>
        <dbReference type="ARBA" id="ARBA00023295"/>
    </source>
</evidence>
<dbReference type="GO" id="GO:0016139">
    <property type="term" value="P:glycoside catabolic process"/>
    <property type="evidence" value="ECO:0007669"/>
    <property type="project" value="TreeGrafter"/>
</dbReference>
<comment type="caution">
    <text evidence="9">The sequence shown here is derived from an EMBL/GenBank/DDBJ whole genome shotgun (WGS) entry which is preliminary data.</text>
</comment>
<organism evidence="9 10">
    <name type="scientific">Cercospora berteroae</name>
    <dbReference type="NCBI Taxonomy" id="357750"/>
    <lineage>
        <taxon>Eukaryota</taxon>
        <taxon>Fungi</taxon>
        <taxon>Dikarya</taxon>
        <taxon>Ascomycota</taxon>
        <taxon>Pezizomycotina</taxon>
        <taxon>Dothideomycetes</taxon>
        <taxon>Dothideomycetidae</taxon>
        <taxon>Mycosphaerellales</taxon>
        <taxon>Mycosphaerellaceae</taxon>
        <taxon>Cercospora</taxon>
    </lineage>
</organism>
<accession>A0A2S6CHI5</accession>
<evidence type="ECO:0000256" key="1">
    <source>
        <dbReference type="ARBA" id="ARBA00004071"/>
    </source>
</evidence>
<reference evidence="10" key="1">
    <citation type="journal article" date="2017" name="bioRxiv">
        <title>Conservation of a gene cluster reveals novel cercosporin biosynthetic mechanisms and extends production to the genus Colletotrichum.</title>
        <authorList>
            <person name="de Jonge R."/>
            <person name="Ebert M.K."/>
            <person name="Huitt-Roehl C.R."/>
            <person name="Pal P."/>
            <person name="Suttle J.C."/>
            <person name="Spanner R.E."/>
            <person name="Neubauer J.D."/>
            <person name="Jurick W.M.II."/>
            <person name="Stott K.A."/>
            <person name="Secor G.A."/>
            <person name="Thomma B.P.H.J."/>
            <person name="Van de Peer Y."/>
            <person name="Townsend C.A."/>
            <person name="Bolton M.D."/>
        </authorList>
    </citation>
    <scope>NUCLEOTIDE SEQUENCE [LARGE SCALE GENOMIC DNA]</scope>
    <source>
        <strain evidence="10">CBS538.71</strain>
    </source>
</reference>
<dbReference type="OrthoDB" id="6039950at2759"/>
<gene>
    <name evidence="9" type="ORF">CBER1_03074</name>
</gene>
<evidence type="ECO:0000313" key="10">
    <source>
        <dbReference type="Proteomes" id="UP000237631"/>
    </source>
</evidence>
<dbReference type="SMART" id="SM00812">
    <property type="entry name" value="Alpha_L_fucos"/>
    <property type="match status" value="1"/>
</dbReference>
<dbReference type="Gene3D" id="3.20.20.80">
    <property type="entry name" value="Glycosidases"/>
    <property type="match status" value="1"/>
</dbReference>
<dbReference type="Pfam" id="PF01120">
    <property type="entry name" value="Alpha_L_fucos"/>
    <property type="match status" value="1"/>
</dbReference>
<dbReference type="InterPro" id="IPR057739">
    <property type="entry name" value="Glyco_hydro_29_N"/>
</dbReference>
<keyword evidence="5" id="KW-0378">Hydrolase</keyword>
<name>A0A2S6CHI5_9PEZI</name>
<keyword evidence="4 7" id="KW-0732">Signal</keyword>